<sequence>MEIQAQNQRRGRSDATKRRKDLTNISPKDDDGSNTSNVADLFPSDQAHPKKPFMEFNQNDNSTSVLSTTLIVKKIDARKKILYSWEDAIHKIDVRDTSKKDWI</sequence>
<evidence type="ECO:0000313" key="3">
    <source>
        <dbReference type="Proteomes" id="UP000684084"/>
    </source>
</evidence>
<accession>A0A915YRA0</accession>
<protein>
    <submittedName>
        <fullName evidence="2">Uncharacterized protein</fullName>
    </submittedName>
</protein>
<proteinExistence type="predicted"/>
<dbReference type="OrthoDB" id="2317359at2759"/>
<dbReference type="EMBL" id="CAGKOT010000002">
    <property type="protein sequence ID" value="CAB5311969.1"/>
    <property type="molecule type" value="Genomic_DNA"/>
</dbReference>
<reference evidence="2" key="1">
    <citation type="submission" date="2020-05" db="EMBL/GenBank/DDBJ databases">
        <authorList>
            <person name="Rincon C."/>
            <person name="Sanders R I."/>
            <person name="Robbins C."/>
            <person name="Chaturvedi A."/>
        </authorList>
    </citation>
    <scope>NUCLEOTIDE SEQUENCE</scope>
    <source>
        <strain evidence="2">CHB12</strain>
    </source>
</reference>
<evidence type="ECO:0000313" key="2">
    <source>
        <dbReference type="EMBL" id="CAB5311969.1"/>
    </source>
</evidence>
<dbReference type="AlphaFoldDB" id="A0A915YRA0"/>
<gene>
    <name evidence="2" type="ORF">CHRIB12_LOCUS1611</name>
</gene>
<name>A0A915YRA0_9GLOM</name>
<evidence type="ECO:0000256" key="1">
    <source>
        <dbReference type="SAM" id="MobiDB-lite"/>
    </source>
</evidence>
<dbReference type="Proteomes" id="UP000684084">
    <property type="component" value="Unassembled WGS sequence"/>
</dbReference>
<organism evidence="2 3">
    <name type="scientific">Rhizophagus irregularis</name>
    <dbReference type="NCBI Taxonomy" id="588596"/>
    <lineage>
        <taxon>Eukaryota</taxon>
        <taxon>Fungi</taxon>
        <taxon>Fungi incertae sedis</taxon>
        <taxon>Mucoromycota</taxon>
        <taxon>Glomeromycotina</taxon>
        <taxon>Glomeromycetes</taxon>
        <taxon>Glomerales</taxon>
        <taxon>Glomeraceae</taxon>
        <taxon>Rhizophagus</taxon>
    </lineage>
</organism>
<comment type="caution">
    <text evidence="2">The sequence shown here is derived from an EMBL/GenBank/DDBJ whole genome shotgun (WGS) entry which is preliminary data.</text>
</comment>
<dbReference type="VEuPathDB" id="FungiDB:RhiirFUN_004312"/>
<feature type="region of interest" description="Disordered" evidence="1">
    <location>
        <begin position="1"/>
        <end position="59"/>
    </location>
</feature>